<sequence>MVDYNSIQDRKRTVEQKRFCFHGSFAYG</sequence>
<dbReference type="KEGG" id="rob:CK5_23370"/>
<protein>
    <submittedName>
        <fullName evidence="1">Uncharacterized protein</fullName>
    </submittedName>
</protein>
<reference evidence="1 2" key="1">
    <citation type="submission" date="2010-03" db="EMBL/GenBank/DDBJ databases">
        <title>The genome sequence of Ruminococcus obeum A2-162.</title>
        <authorList>
            <consortium name="metaHIT consortium -- http://www.metahit.eu/"/>
            <person name="Pajon A."/>
            <person name="Turner K."/>
            <person name="Parkhill J."/>
            <person name="Duncan S."/>
            <person name="Flint H."/>
        </authorList>
    </citation>
    <scope>NUCLEOTIDE SEQUENCE [LARGE SCALE GENOMIC DNA]</scope>
    <source>
        <strain evidence="1 2">A2-162</strain>
    </source>
</reference>
<reference evidence="1 2" key="2">
    <citation type="submission" date="2010-03" db="EMBL/GenBank/DDBJ databases">
        <authorList>
            <person name="Pajon A."/>
        </authorList>
    </citation>
    <scope>NUCLEOTIDE SEQUENCE [LARGE SCALE GENOMIC DNA]</scope>
    <source>
        <strain evidence="1 2">A2-162</strain>
    </source>
</reference>
<dbReference type="HOGENOM" id="CLU_3412413_0_0_9"/>
<name>D4LSB0_9FIRM</name>
<organism evidence="1 2">
    <name type="scientific">Blautia obeum A2-162</name>
    <dbReference type="NCBI Taxonomy" id="657314"/>
    <lineage>
        <taxon>Bacteria</taxon>
        <taxon>Bacillati</taxon>
        <taxon>Bacillota</taxon>
        <taxon>Clostridia</taxon>
        <taxon>Lachnospirales</taxon>
        <taxon>Lachnospiraceae</taxon>
        <taxon>Blautia</taxon>
    </lineage>
</organism>
<keyword evidence="2" id="KW-1185">Reference proteome</keyword>
<dbReference type="AlphaFoldDB" id="D4LSB0"/>
<gene>
    <name evidence="1" type="ORF">CK5_23370</name>
</gene>
<evidence type="ECO:0000313" key="2">
    <source>
        <dbReference type="Proteomes" id="UP000008955"/>
    </source>
</evidence>
<dbReference type="EMBL" id="FP929054">
    <property type="protein sequence ID" value="CBL23668.1"/>
    <property type="molecule type" value="Genomic_DNA"/>
</dbReference>
<evidence type="ECO:0000313" key="1">
    <source>
        <dbReference type="EMBL" id="CBL23668.1"/>
    </source>
</evidence>
<accession>D4LSB0</accession>
<dbReference type="Proteomes" id="UP000008955">
    <property type="component" value="Chromosome"/>
</dbReference>
<proteinExistence type="predicted"/>